<dbReference type="AlphaFoldDB" id="A0A4Y6RAZ1"/>
<evidence type="ECO:0000313" key="1">
    <source>
        <dbReference type="EMBL" id="QDG70111.1"/>
    </source>
</evidence>
<evidence type="ECO:0000313" key="2">
    <source>
        <dbReference type="Proteomes" id="UP000316665"/>
    </source>
</evidence>
<name>A0A4Y6RAZ1_9BURK</name>
<accession>A0A4Y6RAZ1</accession>
<dbReference type="Proteomes" id="UP000316665">
    <property type="component" value="Chromosome"/>
</dbReference>
<protein>
    <submittedName>
        <fullName evidence="1">DUF1365 domain-containing protein</fullName>
    </submittedName>
</protein>
<dbReference type="PANTHER" id="PTHR33973:SF4">
    <property type="entry name" value="OS07G0153300 PROTEIN"/>
    <property type="match status" value="1"/>
</dbReference>
<dbReference type="OrthoDB" id="9778801at2"/>
<keyword evidence="2" id="KW-1185">Reference proteome</keyword>
<dbReference type="KEGG" id="jas:FJQ89_06505"/>
<reference evidence="1 2" key="1">
    <citation type="submission" date="2019-06" db="EMBL/GenBank/DDBJ databases">
        <title>Complete genome sequence of Janthinobacterium sp. SNU WT3 isolated from diseased rainbow trout.</title>
        <authorList>
            <person name="Oh W.T."/>
            <person name="Park S.C."/>
        </authorList>
    </citation>
    <scope>NUCLEOTIDE SEQUENCE [LARGE SCALE GENOMIC DNA]</scope>
    <source>
        <strain evidence="1 2">SNU WT3</strain>
    </source>
</reference>
<sequence length="258" mass="29511">MKQAAAQLLHGQVTHVRLRPAPHRFVYPLFYVRLNLARLDECDTRWFGVDRWRPLSIWRRDYGPRDGSSLEQWMRALLRDHHIDADGEIWLQTFPRVAGYVFNPVSFWHCHDAAGQLRAVLAEVNNTFGESHRYLMRIAPTAGGSATATADKQMHVSPFCEVKGHYRFRFRLDGVSHCTGLDYHDGDGVLLRTALSGRPVPMTDSALAGALLRYPLLGLGIVFRIHWQAFRLWLKHVPFFSKPAAPSHQTTVHQEPAR</sequence>
<proteinExistence type="predicted"/>
<dbReference type="InterPro" id="IPR010775">
    <property type="entry name" value="DUF1365"/>
</dbReference>
<dbReference type="PANTHER" id="PTHR33973">
    <property type="entry name" value="OS07G0153300 PROTEIN"/>
    <property type="match status" value="1"/>
</dbReference>
<dbReference type="RefSeq" id="WP_141169544.1">
    <property type="nucleotide sequence ID" value="NZ_CP041185.1"/>
</dbReference>
<dbReference type="Pfam" id="PF07103">
    <property type="entry name" value="DUF1365"/>
    <property type="match status" value="1"/>
</dbReference>
<dbReference type="EMBL" id="CP041185">
    <property type="protein sequence ID" value="QDG70111.1"/>
    <property type="molecule type" value="Genomic_DNA"/>
</dbReference>
<organism evidence="1 2">
    <name type="scientific">Janthinobacterium tructae</name>
    <dbReference type="NCBI Taxonomy" id="2590869"/>
    <lineage>
        <taxon>Bacteria</taxon>
        <taxon>Pseudomonadati</taxon>
        <taxon>Pseudomonadota</taxon>
        <taxon>Betaproteobacteria</taxon>
        <taxon>Burkholderiales</taxon>
        <taxon>Oxalobacteraceae</taxon>
        <taxon>Janthinobacterium</taxon>
    </lineage>
</organism>
<gene>
    <name evidence="1" type="ORF">FJQ89_06505</name>
</gene>